<gene>
    <name evidence="1" type="ORF">HS961_08245</name>
</gene>
<evidence type="ECO:0000313" key="1">
    <source>
        <dbReference type="EMBL" id="QMV72826.1"/>
    </source>
</evidence>
<dbReference type="AlphaFoldDB" id="A0A7G5EFQ1"/>
<reference evidence="1 2" key="1">
    <citation type="journal article" date="2020" name="G3 (Bethesda)">
        <title>CeMbio - The Caenorhabditis elegans Microbiome Resource.</title>
        <authorList>
            <person name="Dirksen P."/>
            <person name="Assie A."/>
            <person name="Zimmermann J."/>
            <person name="Zhang F."/>
            <person name="Tietje A.M."/>
            <person name="Marsh S.A."/>
            <person name="Felix M.A."/>
            <person name="Shapira M."/>
            <person name="Kaleta C."/>
            <person name="Schulenburg H."/>
            <person name="Samuel B."/>
        </authorList>
    </citation>
    <scope>NUCLEOTIDE SEQUENCE [LARGE SCALE GENOMIC DNA]</scope>
    <source>
        <strain evidence="1 2">BIGb0172</strain>
    </source>
</reference>
<name>A0A7G5EFQ1_9BURK</name>
<dbReference type="KEGG" id="cpis:HS961_08245"/>
<sequence length="599" mass="65256">MKLQNNADAMTYSASTVFARQLNFLAYTNRAMAANEAGVAMLASFQTSIGMVVSTAANIQVARVEIEGQKGVWNLAQAAAAAARYDFVSAINYLVKWGGNVQAAAKYQRQANNIAKAIEPSARPFQIMVDALRVLNTAISLAQAATTGVSIPEAIVVAKDVLNDNDDKAYLPVAANAPLIASSSLEFLNFIKLYSTTSDRRNDEDDFFDAMRFAHAAQATRDDFTKDRRIFPGLIGQGISGMQNEDSSFDLSSGPIATAMQELLKGTVSWKGGTELVATRGSDIADERGRIRWQSADSVNVAGAGMLLAERFVGDFGLGAAAATGGSGYADKGWSGNRLALRSYDKNFKPRNVDPEYQSDEKRDYGKLTKGGLSDSAIYAAGRDNDGNNLLVPYAVLQFNSAYKYKPRTDIGLVTKNFSLPRYWDVRQLRTLKGRDQDKWYGDLSMTSINPRKWGSLTDKGPTISVMVARKGSDVRTGEQAGFGYAKDDYSIGLRDRLFGGDMSALSSARLYFKRPQDRWQRRDMTKDQYKSLQIAGRTIKVGFTGGYIEHKNLFSPYWQVHHVEPSIWARGVAVAGSALGGSDGLFGGGEPDNQDAAQ</sequence>
<proteinExistence type="predicted"/>
<accession>A0A7G5EFQ1</accession>
<evidence type="ECO:0000313" key="2">
    <source>
        <dbReference type="Proteomes" id="UP000515240"/>
    </source>
</evidence>
<organism evidence="1 2">
    <name type="scientific">Comamonas piscis</name>
    <dbReference type="NCBI Taxonomy" id="1562974"/>
    <lineage>
        <taxon>Bacteria</taxon>
        <taxon>Pseudomonadati</taxon>
        <taxon>Pseudomonadota</taxon>
        <taxon>Betaproteobacteria</taxon>
        <taxon>Burkholderiales</taxon>
        <taxon>Comamonadaceae</taxon>
        <taxon>Comamonas</taxon>
    </lineage>
</organism>
<protein>
    <submittedName>
        <fullName evidence="1">Uncharacterized protein</fullName>
    </submittedName>
</protein>
<keyword evidence="2" id="KW-1185">Reference proteome</keyword>
<dbReference type="RefSeq" id="WP_182327235.1">
    <property type="nucleotide sequence ID" value="NZ_CP058554.1"/>
</dbReference>
<dbReference type="Proteomes" id="UP000515240">
    <property type="component" value="Chromosome"/>
</dbReference>
<dbReference type="EMBL" id="CP058554">
    <property type="protein sequence ID" value="QMV72826.1"/>
    <property type="molecule type" value="Genomic_DNA"/>
</dbReference>